<feature type="region of interest" description="Disordered" evidence="11">
    <location>
        <begin position="933"/>
        <end position="975"/>
    </location>
</feature>
<dbReference type="RefSeq" id="XP_004993582.1">
    <property type="nucleotide sequence ID" value="XM_004993525.1"/>
</dbReference>
<dbReference type="GeneID" id="16074158"/>
<evidence type="ECO:0000256" key="2">
    <source>
        <dbReference type="ARBA" id="ARBA00012513"/>
    </source>
</evidence>
<evidence type="ECO:0000256" key="11">
    <source>
        <dbReference type="SAM" id="MobiDB-lite"/>
    </source>
</evidence>
<feature type="compositionally biased region" description="Basic residues" evidence="11">
    <location>
        <begin position="909"/>
        <end position="921"/>
    </location>
</feature>
<feature type="binding site" evidence="10">
    <location>
        <position position="33"/>
    </location>
    <ligand>
        <name>ATP</name>
        <dbReference type="ChEBI" id="CHEBI:30616"/>
    </ligand>
</feature>
<comment type="similarity">
    <text evidence="1">Belongs to the protein kinase superfamily. NEK Ser/Thr protein kinase family. NIMA subfamily.</text>
</comment>
<feature type="compositionally biased region" description="Polar residues" evidence="11">
    <location>
        <begin position="691"/>
        <end position="706"/>
    </location>
</feature>
<dbReference type="EC" id="2.7.11.1" evidence="2"/>
<comment type="catalytic activity">
    <reaction evidence="8">
        <text>L-threonyl-[protein] + ATP = O-phospho-L-threonyl-[protein] + ADP + H(+)</text>
        <dbReference type="Rhea" id="RHEA:46608"/>
        <dbReference type="Rhea" id="RHEA-COMP:11060"/>
        <dbReference type="Rhea" id="RHEA-COMP:11605"/>
        <dbReference type="ChEBI" id="CHEBI:15378"/>
        <dbReference type="ChEBI" id="CHEBI:30013"/>
        <dbReference type="ChEBI" id="CHEBI:30616"/>
        <dbReference type="ChEBI" id="CHEBI:61977"/>
        <dbReference type="ChEBI" id="CHEBI:456216"/>
        <dbReference type="EC" id="2.7.11.1"/>
    </reaction>
</comment>
<organism evidence="14">
    <name type="scientific">Salpingoeca rosetta (strain ATCC 50818 / BSB-021)</name>
    <dbReference type="NCBI Taxonomy" id="946362"/>
    <lineage>
        <taxon>Eukaryota</taxon>
        <taxon>Choanoflagellata</taxon>
        <taxon>Craspedida</taxon>
        <taxon>Salpingoecidae</taxon>
        <taxon>Salpingoeca</taxon>
    </lineage>
</organism>
<dbReference type="PANTHER" id="PTHR44899:SF3">
    <property type="entry name" value="SERINE_THREONINE-PROTEIN KINASE NEK1"/>
    <property type="match status" value="1"/>
</dbReference>
<evidence type="ECO:0000256" key="8">
    <source>
        <dbReference type="ARBA" id="ARBA00047899"/>
    </source>
</evidence>
<keyword evidence="14" id="KW-1185">Reference proteome</keyword>
<sequence length="1172" mass="125009">MEVYTRVKNIGSGSYGSCVLVQRKDNGAYRVIKQIKIDTMSAKEREEAKFEASVMLSLNHPNIVKLLDPCFIQGGYLHIVMEYAENGDLCQAIDAQRAKSALFEESNVMNWFVQVTSALSYCHSVNLMHRDIKSQNVFIMRNGIVKLGDFGIAKVLSNNTQFANTLVGTPYNLSPELCEDKPYGKKSDIWALGCLLYEMLTLNHPFNGKSLPALVLKIMNGRFPPISGQYSQGMHDLINSLLANDPSARPSAAEILHREFVKTWCYENLLERRRSRHSSASSLAAAPTHHQHQQPQQQQHDQTFTAGDAPVANSNALARVRGGSEKRRSPLHRVESVEGQGPMPQPRKLNAFTSSEIVMPQNKQETQQTSVQDNVFRAVDPVPTAVSFSVDIAPPKRKPPKKRQSLAPKQQSKDTGRTSPTKSKATASKTGKPSGDTAATKTSAPSSSSATTASQATSSKPTTTTTTTAASRGGGGKSRTRRVLAAAFGGRKKKAAANRDGGTTTKPVSTGGGDGDDGDALGADFGKTMVVSKTSSDKDGAASAPPTATAAATVTKKGGRPRRLLPSTTHVRAAAATRSRTSSSSSTGSVTSTASAPAGEVGRTQAAVNGRTRKLNSTTTTTTATTTTTRTTAASSGLRGPRTNARDRRSVGGITLGRTVAVGSSGGNGIGSGAKKTKARRSVGGTGAGRRSTSPSMLKSTTTKANASTRSSQSPSAPSASSSSSSSSSTATTSRSRRSMTTREIIHDSDLNRKRQQMRKDAKARREEEKRKLQEHERRVRQIRQAGSKVQVVRKGNRKPQAQRGSSPSQQQHEDTDADHNGGDRDGDDMTAPASLARPVGRAGLRQQPPMTATDTTAAFDDGDGDGISTSTTTIKTSLPSAGAPADVKEGEAQDASERARRREEQRKSLRARMREGRKRVNKEQDIVVEIKLSDKVKSMQHRARTRDAPARERVRAKDDGSDATSDSEAEQDRHDVQAVVSNLEKAMTSELAANDLPSTTTAATATTHAPAASQPGANKSTKGSNTSATRAATKATKGKAQQPAASSSAQAATTACSAESAQARGSTATQRGEDALAKHVLELRGSCVHALGADLFDQVYEKLHRVALADNDADKEADVDDAMHLLRQKFISSADTNTVYQPPPQQLAQRMIRRVQNLICCEGILLSSQPV</sequence>
<dbReference type="AlphaFoldDB" id="F2UB07"/>
<evidence type="ECO:0000256" key="5">
    <source>
        <dbReference type="ARBA" id="ARBA00022741"/>
    </source>
</evidence>
<keyword evidence="6 13" id="KW-0418">Kinase</keyword>
<feature type="compositionally biased region" description="Low complexity" evidence="11">
    <location>
        <begin position="293"/>
        <end position="302"/>
    </location>
</feature>
<protein>
    <recommendedName>
        <fullName evidence="2">non-specific serine/threonine protein kinase</fullName>
        <ecNumber evidence="2">2.7.11.1</ecNumber>
    </recommendedName>
</protein>
<feature type="compositionally biased region" description="Low complexity" evidence="11">
    <location>
        <begin position="1001"/>
        <end position="1013"/>
    </location>
</feature>
<evidence type="ECO:0000256" key="7">
    <source>
        <dbReference type="ARBA" id="ARBA00022840"/>
    </source>
</evidence>
<dbReference type="Gene3D" id="3.30.200.20">
    <property type="entry name" value="Phosphorylase Kinase, domain 1"/>
    <property type="match status" value="1"/>
</dbReference>
<gene>
    <name evidence="13" type="ORF">PTSG_05717</name>
</gene>
<dbReference type="Proteomes" id="UP000007799">
    <property type="component" value="Unassembled WGS sequence"/>
</dbReference>
<dbReference type="SMART" id="SM00220">
    <property type="entry name" value="S_TKc"/>
    <property type="match status" value="1"/>
</dbReference>
<feature type="region of interest" description="Disordered" evidence="11">
    <location>
        <begin position="387"/>
        <end position="921"/>
    </location>
</feature>
<feature type="compositionally biased region" description="Low complexity" evidence="11">
    <location>
        <begin position="567"/>
        <end position="598"/>
    </location>
</feature>
<evidence type="ECO:0000259" key="12">
    <source>
        <dbReference type="PROSITE" id="PS50011"/>
    </source>
</evidence>
<dbReference type="PANTHER" id="PTHR44899">
    <property type="entry name" value="CAMK FAMILY PROTEIN KINASE"/>
    <property type="match status" value="1"/>
</dbReference>
<dbReference type="EMBL" id="GL832967">
    <property type="protein sequence ID" value="EGD74020.1"/>
    <property type="molecule type" value="Genomic_DNA"/>
</dbReference>
<name>F2UB07_SALR5</name>
<dbReference type="KEGG" id="sre:PTSG_05717"/>
<feature type="compositionally biased region" description="Low complexity" evidence="11">
    <location>
        <begin position="541"/>
        <end position="553"/>
    </location>
</feature>
<comment type="catalytic activity">
    <reaction evidence="9">
        <text>L-seryl-[protein] + ATP = O-phospho-L-seryl-[protein] + ADP + H(+)</text>
        <dbReference type="Rhea" id="RHEA:17989"/>
        <dbReference type="Rhea" id="RHEA-COMP:9863"/>
        <dbReference type="Rhea" id="RHEA-COMP:11604"/>
        <dbReference type="ChEBI" id="CHEBI:15378"/>
        <dbReference type="ChEBI" id="CHEBI:29999"/>
        <dbReference type="ChEBI" id="CHEBI:30616"/>
        <dbReference type="ChEBI" id="CHEBI:83421"/>
        <dbReference type="ChEBI" id="CHEBI:456216"/>
        <dbReference type="EC" id="2.7.11.1"/>
    </reaction>
</comment>
<feature type="compositionally biased region" description="Basic and acidic residues" evidence="11">
    <location>
        <begin position="887"/>
        <end position="908"/>
    </location>
</feature>
<dbReference type="Pfam" id="PF00069">
    <property type="entry name" value="Pkinase"/>
    <property type="match status" value="1"/>
</dbReference>
<dbReference type="SUPFAM" id="SSF56112">
    <property type="entry name" value="Protein kinase-like (PK-like)"/>
    <property type="match status" value="1"/>
</dbReference>
<dbReference type="InterPro" id="IPR008271">
    <property type="entry name" value="Ser/Thr_kinase_AS"/>
</dbReference>
<feature type="region of interest" description="Disordered" evidence="11">
    <location>
        <begin position="277"/>
        <end position="348"/>
    </location>
</feature>
<evidence type="ECO:0000313" key="14">
    <source>
        <dbReference type="Proteomes" id="UP000007799"/>
    </source>
</evidence>
<keyword evidence="7 10" id="KW-0067">ATP-binding</keyword>
<evidence type="ECO:0000256" key="3">
    <source>
        <dbReference type="ARBA" id="ARBA00022527"/>
    </source>
</evidence>
<feature type="compositionally biased region" description="Basic and acidic residues" evidence="11">
    <location>
        <begin position="744"/>
        <end position="780"/>
    </location>
</feature>
<dbReference type="InterPro" id="IPR017441">
    <property type="entry name" value="Protein_kinase_ATP_BS"/>
</dbReference>
<evidence type="ECO:0000256" key="4">
    <source>
        <dbReference type="ARBA" id="ARBA00022679"/>
    </source>
</evidence>
<reference evidence="13" key="1">
    <citation type="submission" date="2009-08" db="EMBL/GenBank/DDBJ databases">
        <title>Annotation of Salpingoeca rosetta.</title>
        <authorList>
            <consortium name="The Broad Institute Genome Sequencing Platform"/>
            <person name="Russ C."/>
            <person name="Cuomo C."/>
            <person name="Burger G."/>
            <person name="Gray M.W."/>
            <person name="Holland P.W.H."/>
            <person name="King N."/>
            <person name="Lang F.B.F."/>
            <person name="Roger A.J."/>
            <person name="Ruiz-Trillo I."/>
            <person name="Young S.K."/>
            <person name="Zeng Q."/>
            <person name="Gargeya S."/>
            <person name="Alvarado L."/>
            <person name="Berlin A."/>
            <person name="Chapman S.B."/>
            <person name="Chen Z."/>
            <person name="Freedman E."/>
            <person name="Gellesch M."/>
            <person name="Goldberg J."/>
            <person name="Griggs A."/>
            <person name="Gujja S."/>
            <person name="Heilman E."/>
            <person name="Heiman D."/>
            <person name="Howarth C."/>
            <person name="Mehta T."/>
            <person name="Neiman D."/>
            <person name="Pearson M."/>
            <person name="Roberts A."/>
            <person name="Saif S."/>
            <person name="Shea T."/>
            <person name="Shenoy N."/>
            <person name="Sisk P."/>
            <person name="Stolte C."/>
            <person name="Sykes S."/>
            <person name="White J."/>
            <person name="Yandava C."/>
            <person name="Haas B."/>
            <person name="Nusbaum C."/>
            <person name="Birren B."/>
        </authorList>
    </citation>
    <scope>NUCLEOTIDE SEQUENCE [LARGE SCALE GENOMIC DNA]</scope>
    <source>
        <strain evidence="13">ATCC 50818</strain>
    </source>
</reference>
<dbReference type="GO" id="GO:0004674">
    <property type="term" value="F:protein serine/threonine kinase activity"/>
    <property type="evidence" value="ECO:0007669"/>
    <property type="project" value="UniProtKB-KW"/>
</dbReference>
<dbReference type="Gene3D" id="1.10.510.10">
    <property type="entry name" value="Transferase(Phosphotransferase) domain 1"/>
    <property type="match status" value="1"/>
</dbReference>
<keyword evidence="3" id="KW-0723">Serine/threonine-protein kinase</keyword>
<feature type="compositionally biased region" description="Basic and acidic residues" evidence="11">
    <location>
        <begin position="322"/>
        <end position="336"/>
    </location>
</feature>
<feature type="compositionally biased region" description="Basic and acidic residues" evidence="11">
    <location>
        <begin position="812"/>
        <end position="825"/>
    </location>
</feature>
<feature type="compositionally biased region" description="Polar residues" evidence="11">
    <location>
        <begin position="1016"/>
        <end position="1028"/>
    </location>
</feature>
<dbReference type="FunFam" id="3.30.200.20:FF:000097">
    <property type="entry name" value="Probable serine/threonine-protein kinase nek1"/>
    <property type="match status" value="1"/>
</dbReference>
<dbReference type="InterPro" id="IPR000719">
    <property type="entry name" value="Prot_kinase_dom"/>
</dbReference>
<dbReference type="PROSITE" id="PS50011">
    <property type="entry name" value="PROTEIN_KINASE_DOM"/>
    <property type="match status" value="1"/>
</dbReference>
<accession>F2UB07</accession>
<dbReference type="CDD" id="cd08215">
    <property type="entry name" value="STKc_Nek"/>
    <property type="match status" value="1"/>
</dbReference>
<dbReference type="OMA" id="WTNINME"/>
<dbReference type="GO" id="GO:0005524">
    <property type="term" value="F:ATP binding"/>
    <property type="evidence" value="ECO:0007669"/>
    <property type="project" value="UniProtKB-UniRule"/>
</dbReference>
<evidence type="ECO:0000313" key="13">
    <source>
        <dbReference type="EMBL" id="EGD74020.1"/>
    </source>
</evidence>
<evidence type="ECO:0000256" key="6">
    <source>
        <dbReference type="ARBA" id="ARBA00022777"/>
    </source>
</evidence>
<dbReference type="InterPro" id="IPR051131">
    <property type="entry name" value="NEK_Ser/Thr_kinase_NIMA"/>
</dbReference>
<feature type="compositionally biased region" description="Basic and acidic residues" evidence="11">
    <location>
        <begin position="946"/>
        <end position="961"/>
    </location>
</feature>
<dbReference type="PROSITE" id="PS00107">
    <property type="entry name" value="PROTEIN_KINASE_ATP"/>
    <property type="match status" value="1"/>
</dbReference>
<feature type="compositionally biased region" description="Low complexity" evidence="11">
    <location>
        <begin position="418"/>
        <end position="471"/>
    </location>
</feature>
<feature type="compositionally biased region" description="Basic residues" evidence="11">
    <location>
        <begin position="395"/>
        <end position="404"/>
    </location>
</feature>
<keyword evidence="5 10" id="KW-0547">Nucleotide-binding</keyword>
<proteinExistence type="inferred from homology"/>
<feature type="region of interest" description="Disordered" evidence="11">
    <location>
        <begin position="1001"/>
        <end position="1049"/>
    </location>
</feature>
<feature type="domain" description="Protein kinase" evidence="12">
    <location>
        <begin position="4"/>
        <end position="261"/>
    </location>
</feature>
<keyword evidence="4" id="KW-0808">Transferase</keyword>
<feature type="compositionally biased region" description="Low complexity" evidence="11">
    <location>
        <begin position="1029"/>
        <end position="1049"/>
    </location>
</feature>
<dbReference type="STRING" id="946362.F2UB07"/>
<feature type="compositionally biased region" description="Low complexity" evidence="11">
    <location>
        <begin position="618"/>
        <end position="634"/>
    </location>
</feature>
<evidence type="ECO:0000256" key="1">
    <source>
        <dbReference type="ARBA" id="ARBA00010886"/>
    </source>
</evidence>
<dbReference type="InParanoid" id="F2UB07"/>
<evidence type="ECO:0000256" key="9">
    <source>
        <dbReference type="ARBA" id="ARBA00048679"/>
    </source>
</evidence>
<dbReference type="eggNOG" id="KOG0589">
    <property type="taxonomic scope" value="Eukaryota"/>
</dbReference>
<dbReference type="InterPro" id="IPR011009">
    <property type="entry name" value="Kinase-like_dom_sf"/>
</dbReference>
<dbReference type="PROSITE" id="PS00108">
    <property type="entry name" value="PROTEIN_KINASE_ST"/>
    <property type="match status" value="1"/>
</dbReference>
<evidence type="ECO:0000256" key="10">
    <source>
        <dbReference type="PROSITE-ProRule" id="PRU10141"/>
    </source>
</evidence>
<feature type="compositionally biased region" description="Low complexity" evidence="11">
    <location>
        <begin position="707"/>
        <end position="734"/>
    </location>
</feature>